<protein>
    <recommendedName>
        <fullName evidence="2">cytokinin riboside 5'-monophosphate phosphoribohydrolase</fullName>
        <ecNumber evidence="2">3.2.2.n1</ecNumber>
    </recommendedName>
</protein>
<accession>A0A9D5CY20</accession>
<dbReference type="GO" id="GO:0009691">
    <property type="term" value="P:cytokinin biosynthetic process"/>
    <property type="evidence" value="ECO:0007669"/>
    <property type="project" value="UniProtKB-KW"/>
</dbReference>
<evidence type="ECO:0000256" key="1">
    <source>
        <dbReference type="ARBA" id="ARBA00006763"/>
    </source>
</evidence>
<evidence type="ECO:0000313" key="7">
    <source>
        <dbReference type="Proteomes" id="UP001085076"/>
    </source>
</evidence>
<evidence type="ECO:0000256" key="5">
    <source>
        <dbReference type="ARBA" id="ARBA00049153"/>
    </source>
</evidence>
<comment type="catalytic activity">
    <reaction evidence="5">
        <text>9-ribosyl-trans-zeatin 5'-phosphate + H2O = trans-zeatin + D-ribose 5-phosphate</text>
        <dbReference type="Rhea" id="RHEA:48564"/>
        <dbReference type="ChEBI" id="CHEBI:15377"/>
        <dbReference type="ChEBI" id="CHEBI:16522"/>
        <dbReference type="ChEBI" id="CHEBI:78346"/>
        <dbReference type="ChEBI" id="CHEBI:87947"/>
        <dbReference type="EC" id="3.2.2.n1"/>
    </reaction>
</comment>
<proteinExistence type="inferred from homology"/>
<dbReference type="OrthoDB" id="414463at2759"/>
<keyword evidence="7" id="KW-1185">Reference proteome</keyword>
<dbReference type="SUPFAM" id="SSF102405">
    <property type="entry name" value="MCP/YpsA-like"/>
    <property type="match status" value="1"/>
</dbReference>
<dbReference type="PANTHER" id="PTHR31223:SF51">
    <property type="entry name" value="CYTOKININ RIBOSIDE 5'-MONOPHOSPHATE PHOSPHORIBOHYDROLASE LOG4-RELATED"/>
    <property type="match status" value="1"/>
</dbReference>
<dbReference type="Gene3D" id="3.40.50.450">
    <property type="match status" value="1"/>
</dbReference>
<reference evidence="6" key="1">
    <citation type="submission" date="2021-03" db="EMBL/GenBank/DDBJ databases">
        <authorList>
            <person name="Li Z."/>
            <person name="Yang C."/>
        </authorList>
    </citation>
    <scope>NUCLEOTIDE SEQUENCE</scope>
    <source>
        <strain evidence="6">Dzin_1.0</strain>
        <tissue evidence="6">Leaf</tissue>
    </source>
</reference>
<dbReference type="Pfam" id="PF03641">
    <property type="entry name" value="Lysine_decarbox"/>
    <property type="match status" value="1"/>
</dbReference>
<dbReference type="AlphaFoldDB" id="A0A9D5CY20"/>
<evidence type="ECO:0000256" key="4">
    <source>
        <dbReference type="ARBA" id="ARBA00047718"/>
    </source>
</evidence>
<dbReference type="EC" id="3.2.2.n1" evidence="2"/>
<dbReference type="EMBL" id="JAGGNH010000002">
    <property type="protein sequence ID" value="KAJ0980802.1"/>
    <property type="molecule type" value="Genomic_DNA"/>
</dbReference>
<evidence type="ECO:0000256" key="3">
    <source>
        <dbReference type="ARBA" id="ARBA00022712"/>
    </source>
</evidence>
<organism evidence="6 7">
    <name type="scientific">Dioscorea zingiberensis</name>
    <dbReference type="NCBI Taxonomy" id="325984"/>
    <lineage>
        <taxon>Eukaryota</taxon>
        <taxon>Viridiplantae</taxon>
        <taxon>Streptophyta</taxon>
        <taxon>Embryophyta</taxon>
        <taxon>Tracheophyta</taxon>
        <taxon>Spermatophyta</taxon>
        <taxon>Magnoliopsida</taxon>
        <taxon>Liliopsida</taxon>
        <taxon>Dioscoreales</taxon>
        <taxon>Dioscoreaceae</taxon>
        <taxon>Dioscorea</taxon>
    </lineage>
</organism>
<dbReference type="PANTHER" id="PTHR31223">
    <property type="entry name" value="LOG FAMILY PROTEIN YJL055W"/>
    <property type="match status" value="1"/>
</dbReference>
<dbReference type="GO" id="GO:0005634">
    <property type="term" value="C:nucleus"/>
    <property type="evidence" value="ECO:0007669"/>
    <property type="project" value="TreeGrafter"/>
</dbReference>
<gene>
    <name evidence="6" type="ORF">J5N97_009057</name>
</gene>
<dbReference type="InterPro" id="IPR031100">
    <property type="entry name" value="LOG_fam"/>
</dbReference>
<evidence type="ECO:0000256" key="2">
    <source>
        <dbReference type="ARBA" id="ARBA00012205"/>
    </source>
</evidence>
<evidence type="ECO:0000313" key="6">
    <source>
        <dbReference type="EMBL" id="KAJ0980802.1"/>
    </source>
</evidence>
<dbReference type="GO" id="GO:0005829">
    <property type="term" value="C:cytosol"/>
    <property type="evidence" value="ECO:0007669"/>
    <property type="project" value="TreeGrafter"/>
</dbReference>
<sequence length="176" mass="19611">MLASLFRQSPAVQHSAVQPLVLDLSDEMQISGETIGEVKTVADMHERKSVMAKHADAFIALPGFTYGKFPDGDTYVTRLSTSKATNKQIVKADVYVAACDVPGIKRLIPNQWREWDLFDNIYKLVGVPVITIQLSLLELFDKGVEKGFIESSARDIVVSAETVDVLIRKMEVNERQ</sequence>
<reference evidence="6" key="2">
    <citation type="journal article" date="2022" name="Hortic Res">
        <title>The genome of Dioscorea zingiberensis sheds light on the biosynthesis, origin and evolution of the medicinally important diosgenin saponins.</title>
        <authorList>
            <person name="Li Y."/>
            <person name="Tan C."/>
            <person name="Li Z."/>
            <person name="Guo J."/>
            <person name="Li S."/>
            <person name="Chen X."/>
            <person name="Wang C."/>
            <person name="Dai X."/>
            <person name="Yang H."/>
            <person name="Song W."/>
            <person name="Hou L."/>
            <person name="Xu J."/>
            <person name="Tong Z."/>
            <person name="Xu A."/>
            <person name="Yuan X."/>
            <person name="Wang W."/>
            <person name="Yang Q."/>
            <person name="Chen L."/>
            <person name="Sun Z."/>
            <person name="Wang K."/>
            <person name="Pan B."/>
            <person name="Chen J."/>
            <person name="Bao Y."/>
            <person name="Liu F."/>
            <person name="Qi X."/>
            <person name="Gang D.R."/>
            <person name="Wen J."/>
            <person name="Li J."/>
        </authorList>
    </citation>
    <scope>NUCLEOTIDE SEQUENCE</scope>
    <source>
        <strain evidence="6">Dzin_1.0</strain>
    </source>
</reference>
<dbReference type="GO" id="GO:0016799">
    <property type="term" value="F:hydrolase activity, hydrolyzing N-glycosyl compounds"/>
    <property type="evidence" value="ECO:0007669"/>
    <property type="project" value="TreeGrafter"/>
</dbReference>
<name>A0A9D5CY20_9LILI</name>
<dbReference type="Proteomes" id="UP001085076">
    <property type="component" value="Miscellaneous, Linkage group lg02"/>
</dbReference>
<keyword evidence="3" id="KW-0203">Cytokinin biosynthesis</keyword>
<comment type="similarity">
    <text evidence="1">Belongs to the LOG family.</text>
</comment>
<comment type="caution">
    <text evidence="6">The sequence shown here is derived from an EMBL/GenBank/DDBJ whole genome shotgun (WGS) entry which is preliminary data.</text>
</comment>
<comment type="catalytic activity">
    <reaction evidence="4">
        <text>N(6)-(dimethylallyl)adenosine 5'-phosphate + H2O = N(6)-dimethylallyladenine + D-ribose 5-phosphate</text>
        <dbReference type="Rhea" id="RHEA:48560"/>
        <dbReference type="ChEBI" id="CHEBI:15377"/>
        <dbReference type="ChEBI" id="CHEBI:17660"/>
        <dbReference type="ChEBI" id="CHEBI:57526"/>
        <dbReference type="ChEBI" id="CHEBI:78346"/>
        <dbReference type="EC" id="3.2.2.n1"/>
    </reaction>
</comment>